<dbReference type="InterPro" id="IPR027417">
    <property type="entry name" value="P-loop_NTPase"/>
</dbReference>
<sequence>MYTAERQISQPYLQHVSGPLYEQWYLLHHRIVRVVTNRSSLAREVRSFLYYAELLAEHTYEQATQLPIAIPEALLWQAGQRLHRPVALTCYLFVPEAGKKFPPEPFEGRPEDALWEEISGIEGPLRARWKRGTLRFREYMPYPGVLSRIYSVLDTADLHATILLEDLSECTAWFIMRFVFYMALGAMFAYDGYEVVHAGAIAYEGNGMLLVGSPGSGKSTLVLSCLQEGMQLLADDVLFLAKDDAIVKMYAFPEDIGVRRGARELLGGCEFMQSLSCDEREKRFVDVQRYFRRQVSVSAPVRLLLFVHEERRKAEFLAEPITAVQAVTWLMQEYISHQRAQMEEMAEVFNLFMDTAEQAPAFALWLTPDARENAQQVRALLTRFYS</sequence>
<evidence type="ECO:0008006" key="3">
    <source>
        <dbReference type="Google" id="ProtNLM"/>
    </source>
</evidence>
<dbReference type="Proteomes" id="UP000290365">
    <property type="component" value="Chromosome"/>
</dbReference>
<dbReference type="OrthoDB" id="5430844at2"/>
<keyword evidence="2" id="KW-1185">Reference proteome</keyword>
<dbReference type="EMBL" id="CP035758">
    <property type="protein sequence ID" value="QBD81732.1"/>
    <property type="molecule type" value="Genomic_DNA"/>
</dbReference>
<dbReference type="Gene3D" id="3.40.50.300">
    <property type="entry name" value="P-loop containing nucleotide triphosphate hydrolases"/>
    <property type="match status" value="1"/>
</dbReference>
<dbReference type="AlphaFoldDB" id="A0A4P6K1L4"/>
<reference evidence="1 2" key="1">
    <citation type="submission" date="2019-01" db="EMBL/GenBank/DDBJ databases">
        <title>Ktedonosporobacter rubrisoli SCAWS-G2.</title>
        <authorList>
            <person name="Huang Y."/>
            <person name="Yan B."/>
        </authorList>
    </citation>
    <scope>NUCLEOTIDE SEQUENCE [LARGE SCALE GENOMIC DNA]</scope>
    <source>
        <strain evidence="1 2">SCAWS-G2</strain>
    </source>
</reference>
<gene>
    <name evidence="1" type="ORF">EPA93_39485</name>
</gene>
<dbReference type="KEGG" id="kbs:EPA93_39485"/>
<evidence type="ECO:0000313" key="2">
    <source>
        <dbReference type="Proteomes" id="UP000290365"/>
    </source>
</evidence>
<proteinExistence type="predicted"/>
<accession>A0A4P6K1L4</accession>
<dbReference type="RefSeq" id="WP_129892793.1">
    <property type="nucleotide sequence ID" value="NZ_CP035758.1"/>
</dbReference>
<protein>
    <recommendedName>
        <fullName evidence="3">Serine kinase</fullName>
    </recommendedName>
</protein>
<evidence type="ECO:0000313" key="1">
    <source>
        <dbReference type="EMBL" id="QBD81732.1"/>
    </source>
</evidence>
<dbReference type="SUPFAM" id="SSF53795">
    <property type="entry name" value="PEP carboxykinase-like"/>
    <property type="match status" value="1"/>
</dbReference>
<name>A0A4P6K1L4_KTERU</name>
<organism evidence="1 2">
    <name type="scientific">Ktedonosporobacter rubrisoli</name>
    <dbReference type="NCBI Taxonomy" id="2509675"/>
    <lineage>
        <taxon>Bacteria</taxon>
        <taxon>Bacillati</taxon>
        <taxon>Chloroflexota</taxon>
        <taxon>Ktedonobacteria</taxon>
        <taxon>Ktedonobacterales</taxon>
        <taxon>Ktedonosporobacteraceae</taxon>
        <taxon>Ktedonosporobacter</taxon>
    </lineage>
</organism>